<keyword evidence="6" id="KW-1185">Reference proteome</keyword>
<proteinExistence type="predicted"/>
<gene>
    <name evidence="5" type="ORF">VA596_30170</name>
</gene>
<protein>
    <submittedName>
        <fullName evidence="5">LuxR C-terminal-related transcriptional regulator</fullName>
    </submittedName>
</protein>
<dbReference type="PANTHER" id="PTHR44688:SF16">
    <property type="entry name" value="DNA-BINDING TRANSCRIPTIONAL ACTIVATOR DEVR_DOSR"/>
    <property type="match status" value="1"/>
</dbReference>
<dbReference type="CDD" id="cd06170">
    <property type="entry name" value="LuxR_C_like"/>
    <property type="match status" value="1"/>
</dbReference>
<sequence>MGDTHRLAKLVNDGVARAEAIRLASSEGGWYAVLALMYAGEIGRATAECARVPDRAVTVLRARLAWLTGAPAEAAALLREVRDPRLRGLAVAWLVAAMTDLADLEDARTLLLDHGFGGALADVPDAPELLAARGDLHFAAGRFVLARNDFRECGRLLTALGVANPAVIPWRSRQAVCESVLGRAEVGAALAAQDFAAARRWGSARALGIATHAVATTSGRDPALLRTAEALLRHGDRLRCRYDLALALDESGDRAAARALLSDVGRSAREAGYFLMAAEASAASGRLCALTQRERKIAGLARAGWTNRRIAQREAVTLRTVEFHLTSVYRKLGVGGRHELVALPGFPR</sequence>
<dbReference type="PANTHER" id="PTHR44688">
    <property type="entry name" value="DNA-BINDING TRANSCRIPTIONAL ACTIVATOR DEVR_DOSR"/>
    <property type="match status" value="1"/>
</dbReference>
<keyword evidence="1" id="KW-0805">Transcription regulation</keyword>
<evidence type="ECO:0000256" key="2">
    <source>
        <dbReference type="ARBA" id="ARBA00023125"/>
    </source>
</evidence>
<evidence type="ECO:0000259" key="4">
    <source>
        <dbReference type="PROSITE" id="PS50043"/>
    </source>
</evidence>
<evidence type="ECO:0000313" key="5">
    <source>
        <dbReference type="EMBL" id="MEA5363834.1"/>
    </source>
</evidence>
<keyword evidence="2" id="KW-0238">DNA-binding</keyword>
<keyword evidence="3" id="KW-0804">Transcription</keyword>
<dbReference type="EMBL" id="JAYFSI010000007">
    <property type="protein sequence ID" value="MEA5363834.1"/>
    <property type="molecule type" value="Genomic_DNA"/>
</dbReference>
<dbReference type="SMART" id="SM00421">
    <property type="entry name" value="HTH_LUXR"/>
    <property type="match status" value="1"/>
</dbReference>
<dbReference type="PROSITE" id="PS50043">
    <property type="entry name" value="HTH_LUXR_2"/>
    <property type="match status" value="1"/>
</dbReference>
<accession>A0ABU5RE26</accession>
<evidence type="ECO:0000313" key="6">
    <source>
        <dbReference type="Proteomes" id="UP001304298"/>
    </source>
</evidence>
<dbReference type="InterPro" id="IPR000792">
    <property type="entry name" value="Tscrpt_reg_LuxR_C"/>
</dbReference>
<dbReference type="SUPFAM" id="SSF46894">
    <property type="entry name" value="C-terminal effector domain of the bipartite response regulators"/>
    <property type="match status" value="1"/>
</dbReference>
<dbReference type="PRINTS" id="PR00038">
    <property type="entry name" value="HTHLUXR"/>
</dbReference>
<dbReference type="Gene3D" id="1.10.10.10">
    <property type="entry name" value="Winged helix-like DNA-binding domain superfamily/Winged helix DNA-binding domain"/>
    <property type="match status" value="1"/>
</dbReference>
<dbReference type="InterPro" id="IPR016032">
    <property type="entry name" value="Sig_transdc_resp-reg_C-effctor"/>
</dbReference>
<feature type="domain" description="HTH luxR-type" evidence="4">
    <location>
        <begin position="283"/>
        <end position="348"/>
    </location>
</feature>
<dbReference type="RefSeq" id="WP_323331567.1">
    <property type="nucleotide sequence ID" value="NZ_JAYFSI010000007.1"/>
</dbReference>
<reference evidence="5 6" key="1">
    <citation type="submission" date="2023-12" db="EMBL/GenBank/DDBJ databases">
        <title>Amycolatopsis sp. V23-08.</title>
        <authorList>
            <person name="Somphong A."/>
        </authorList>
    </citation>
    <scope>NUCLEOTIDE SEQUENCE [LARGE SCALE GENOMIC DNA]</scope>
    <source>
        <strain evidence="5 6">V23-08</strain>
    </source>
</reference>
<comment type="caution">
    <text evidence="5">The sequence shown here is derived from an EMBL/GenBank/DDBJ whole genome shotgun (WGS) entry which is preliminary data.</text>
</comment>
<dbReference type="Proteomes" id="UP001304298">
    <property type="component" value="Unassembled WGS sequence"/>
</dbReference>
<dbReference type="InterPro" id="IPR036388">
    <property type="entry name" value="WH-like_DNA-bd_sf"/>
</dbReference>
<evidence type="ECO:0000256" key="1">
    <source>
        <dbReference type="ARBA" id="ARBA00023015"/>
    </source>
</evidence>
<name>A0ABU5RE26_9PSEU</name>
<organism evidence="5 6">
    <name type="scientific">Amycolatopsis heterodermiae</name>
    <dbReference type="NCBI Taxonomy" id="3110235"/>
    <lineage>
        <taxon>Bacteria</taxon>
        <taxon>Bacillati</taxon>
        <taxon>Actinomycetota</taxon>
        <taxon>Actinomycetes</taxon>
        <taxon>Pseudonocardiales</taxon>
        <taxon>Pseudonocardiaceae</taxon>
        <taxon>Amycolatopsis</taxon>
    </lineage>
</organism>
<dbReference type="Pfam" id="PF00196">
    <property type="entry name" value="GerE"/>
    <property type="match status" value="1"/>
</dbReference>
<evidence type="ECO:0000256" key="3">
    <source>
        <dbReference type="ARBA" id="ARBA00023163"/>
    </source>
</evidence>